<evidence type="ECO:0000313" key="3">
    <source>
        <dbReference type="Proteomes" id="UP000198959"/>
    </source>
</evidence>
<organism evidence="2 3">
    <name type="scientific">Micromonospora pallida</name>
    <dbReference type="NCBI Taxonomy" id="145854"/>
    <lineage>
        <taxon>Bacteria</taxon>
        <taxon>Bacillati</taxon>
        <taxon>Actinomycetota</taxon>
        <taxon>Actinomycetes</taxon>
        <taxon>Micromonosporales</taxon>
        <taxon>Micromonosporaceae</taxon>
        <taxon>Micromonospora</taxon>
    </lineage>
</organism>
<name>A0A1C6S233_9ACTN</name>
<feature type="transmembrane region" description="Helical" evidence="1">
    <location>
        <begin position="131"/>
        <end position="152"/>
    </location>
</feature>
<proteinExistence type="predicted"/>
<keyword evidence="1" id="KW-0812">Transmembrane</keyword>
<keyword evidence="3" id="KW-1185">Reference proteome</keyword>
<keyword evidence="1" id="KW-0472">Membrane</keyword>
<dbReference type="EMBL" id="FMHW01000002">
    <property type="protein sequence ID" value="SCL23534.1"/>
    <property type="molecule type" value="Genomic_DNA"/>
</dbReference>
<feature type="transmembrane region" description="Helical" evidence="1">
    <location>
        <begin position="97"/>
        <end position="119"/>
    </location>
</feature>
<feature type="transmembrane region" description="Helical" evidence="1">
    <location>
        <begin position="201"/>
        <end position="218"/>
    </location>
</feature>
<feature type="transmembrane region" description="Helical" evidence="1">
    <location>
        <begin position="255"/>
        <end position="275"/>
    </location>
</feature>
<reference evidence="3" key="1">
    <citation type="submission" date="2016-06" db="EMBL/GenBank/DDBJ databases">
        <authorList>
            <person name="Varghese N."/>
            <person name="Submissions Spin"/>
        </authorList>
    </citation>
    <scope>NUCLEOTIDE SEQUENCE [LARGE SCALE GENOMIC DNA]</scope>
    <source>
        <strain evidence="3">DSM 43817</strain>
    </source>
</reference>
<keyword evidence="1" id="KW-1133">Transmembrane helix</keyword>
<dbReference type="AlphaFoldDB" id="A0A1C6S233"/>
<evidence type="ECO:0000313" key="2">
    <source>
        <dbReference type="EMBL" id="SCL23534.1"/>
    </source>
</evidence>
<dbReference type="Proteomes" id="UP000198959">
    <property type="component" value="Unassembled WGS sequence"/>
</dbReference>
<dbReference type="RefSeq" id="WP_091641001.1">
    <property type="nucleotide sequence ID" value="NZ_FMHW01000002.1"/>
</dbReference>
<feature type="transmembrane region" description="Helical" evidence="1">
    <location>
        <begin position="172"/>
        <end position="194"/>
    </location>
</feature>
<evidence type="ECO:0000256" key="1">
    <source>
        <dbReference type="SAM" id="Phobius"/>
    </source>
</evidence>
<dbReference type="STRING" id="145854.GA0074692_1598"/>
<sequence length="291" mass="30236">MRPEKPLLTAAATCAALHAVGILVAEPVWRYAEVLSLGLLLAYAVVSGLPTPRWAVPTALTLLLVDAFLTLPADPTADRSDWQFLAPGPTGVDTWSGFASGLTLCWAPLTAVAVLLLAWRHVGWHRRTAAVAAVVAALVTGYAIVRVVDVWLVARSESRPSAFGVDAADPVIAVPLAVLPPLALGLSALALATVLAGHGRWLASAGAMVLVLVALPHLDASIGAVPRPLYAGEAFVEFAWQTIPPSRSMPQPVPALTAAVELTSYLLLVAGLTGFRRPARTVAAEAAGPQS</sequence>
<gene>
    <name evidence="2" type="ORF">GA0074692_1598</name>
</gene>
<accession>A0A1C6S233</accession>
<protein>
    <submittedName>
        <fullName evidence="2">Uncharacterized protein</fullName>
    </submittedName>
</protein>
<dbReference type="OrthoDB" id="3370420at2"/>